<dbReference type="InterPro" id="IPR001394">
    <property type="entry name" value="Peptidase_C19_UCH"/>
</dbReference>
<dbReference type="PANTHER" id="PTHR24006">
    <property type="entry name" value="UBIQUITIN CARBOXYL-TERMINAL HYDROLASE"/>
    <property type="match status" value="1"/>
</dbReference>
<dbReference type="PROSITE" id="PS00972">
    <property type="entry name" value="USP_1"/>
    <property type="match status" value="1"/>
</dbReference>
<dbReference type="PROSITE" id="PS50235">
    <property type="entry name" value="USP_3"/>
    <property type="match status" value="1"/>
</dbReference>
<name>A0ABR1Z8G2_9ROSI</name>
<comment type="caution">
    <text evidence="1">The sequence shown here is derived from an EMBL/GenBank/DDBJ whole genome shotgun (WGS) entry which is preliminary data.</text>
</comment>
<dbReference type="SUPFAM" id="SSF144232">
    <property type="entry name" value="HIT/MYND zinc finger-like"/>
    <property type="match status" value="1"/>
</dbReference>
<dbReference type="PROSITE" id="PS50865">
    <property type="entry name" value="ZF_MYND_2"/>
    <property type="match status" value="1"/>
</dbReference>
<sequence>MLLFGDLGFSSLVLVISFVIPLIGFFIRRQWRLSIARQVEIKRLMILASEEAARAELEASFGYGTYSVLQNYHQCAVCYSPTTTRCSRCKAVRYCSTQCQFIHWRQGHKEECYPAAIATHHNHDEGSDSGQKVIEQHQNEDLHETKEKPHAKPTGISSTEYASALHSSTSEPAFSSPESCSTVLHEKDDDVKVEFQADGDRVNSASESSGASFSGFSASVSGSESSDDVSACESISSNEPYKIDTSSSADDSKVDTFWTASAVNNVDQTNLSSPKFAKLVDSVDKVSELNSLHQMKLDQGGEVQCRAASSSSGSSISDMPEGSISDVRTSSSVFWGRTLESVASTNEAFQSNPKEDGISASVDTRSSLHFSFNLSGNASSSHPLGSKVKAVKLDDAPQSALGNTQLSNGVTLPENVGLDAPSVNSSPSTNSESTNHVECGSGNVSRASKPREAIETDVPLVSNLSSSCFDKSNSRAIDNGPSTSHPLESSDADSSSARVQVVSSAKSGKFDGVHANTTLPKVSSCSTNSTNGLKTSMWKAVDQFRGSKLPKHYPLGVGNVVAGKYNDKVLFPYESFVKLYSSNKLDLQPCGLVNCGNSCYANAVFQCLTFTPPLTAYFLQGVHSKACSKKEGCFTCEFENLILKAKEGRSPLSPKGILSQLQNICGQLAEGKEEDAHEFLRYVIDVMQSDCLKEAGLHSSGCLEEETTLVGLTFGGYLRSKIQCMKCQGKSERHERMMDLTVEIEGDIGTLEEALHRFTRTEILDGENKYQCSRCKTYEKAKKKLTISEAPNVLTVALKRFQSGKFGKLNKAIQFPEILDLAPYMSGTSDNSPIYRLYGVVVHLDVMNAAFSGHYICYVRNVQNKWFKIDDSKVTSSELGSVLTKGAYMLLYARCSPRAPRSIRSMNKTVPLRVNSKNYTKSSSSTHSSVENIYPSSIHLDTPGSIESFYSKYSQLQRIFEEDSASDNSSLFGSNSDDGSCCTDSTRDSICDDLPDPVFGDSVHGWKNPWRSSDSDALSSSSTSPLYSKHSPLADSAKQNNNVHFDRRSSRESDVGGKVSAQFSLSDTSKQCRNVGSSSSSNPLDEVSYSKSMLKTNRLD</sequence>
<organism evidence="1 2">
    <name type="scientific">Hibiscus sabdariffa</name>
    <name type="common">roselle</name>
    <dbReference type="NCBI Taxonomy" id="183260"/>
    <lineage>
        <taxon>Eukaryota</taxon>
        <taxon>Viridiplantae</taxon>
        <taxon>Streptophyta</taxon>
        <taxon>Embryophyta</taxon>
        <taxon>Tracheophyta</taxon>
        <taxon>Spermatophyta</taxon>
        <taxon>Magnoliopsida</taxon>
        <taxon>eudicotyledons</taxon>
        <taxon>Gunneridae</taxon>
        <taxon>Pentapetalae</taxon>
        <taxon>rosids</taxon>
        <taxon>malvids</taxon>
        <taxon>Malvales</taxon>
        <taxon>Malvaceae</taxon>
        <taxon>Malvoideae</taxon>
        <taxon>Hibiscus</taxon>
    </lineage>
</organism>
<keyword evidence="2" id="KW-1185">Reference proteome</keyword>
<reference evidence="1 2" key="1">
    <citation type="journal article" date="2024" name="G3 (Bethesda)">
        <title>Genome assembly of Hibiscus sabdariffa L. provides insights into metabolisms of medicinal natural products.</title>
        <authorList>
            <person name="Kim T."/>
        </authorList>
    </citation>
    <scope>NUCLEOTIDE SEQUENCE [LARGE SCALE GENOMIC DNA]</scope>
    <source>
        <strain evidence="1">TK-2024</strain>
        <tissue evidence="1">Old leaves</tissue>
    </source>
</reference>
<dbReference type="Gene3D" id="3.90.70.10">
    <property type="entry name" value="Cysteine proteinases"/>
    <property type="match status" value="1"/>
</dbReference>
<gene>
    <name evidence="1" type="ORF">V6N11_025312</name>
</gene>
<protein>
    <submittedName>
        <fullName evidence="1">Uncharacterized protein</fullName>
    </submittedName>
</protein>
<dbReference type="Pfam" id="PF01753">
    <property type="entry name" value="zf-MYND"/>
    <property type="match status" value="1"/>
</dbReference>
<dbReference type="PANTHER" id="PTHR24006:SF874">
    <property type="entry name" value="UBIQUITIN CARBOXYL-TERMINAL HYDROLASE 16"/>
    <property type="match status" value="1"/>
</dbReference>
<dbReference type="InterPro" id="IPR028889">
    <property type="entry name" value="USP"/>
</dbReference>
<accession>A0ABR1Z8G2</accession>
<dbReference type="InterPro" id="IPR018200">
    <property type="entry name" value="USP_CS"/>
</dbReference>
<dbReference type="InterPro" id="IPR038765">
    <property type="entry name" value="Papain-like_cys_pep_sf"/>
</dbReference>
<dbReference type="InterPro" id="IPR050164">
    <property type="entry name" value="Peptidase_C19"/>
</dbReference>
<dbReference type="SUPFAM" id="SSF54001">
    <property type="entry name" value="Cysteine proteinases"/>
    <property type="match status" value="1"/>
</dbReference>
<evidence type="ECO:0000313" key="2">
    <source>
        <dbReference type="Proteomes" id="UP001396334"/>
    </source>
</evidence>
<dbReference type="InterPro" id="IPR002893">
    <property type="entry name" value="Znf_MYND"/>
</dbReference>
<dbReference type="Proteomes" id="UP001396334">
    <property type="component" value="Unassembled WGS sequence"/>
</dbReference>
<dbReference type="Pfam" id="PF00443">
    <property type="entry name" value="UCH"/>
    <property type="match status" value="1"/>
</dbReference>
<dbReference type="EMBL" id="JBBPBN010002358">
    <property type="protein sequence ID" value="KAK8476234.1"/>
    <property type="molecule type" value="Genomic_DNA"/>
</dbReference>
<proteinExistence type="predicted"/>
<evidence type="ECO:0000313" key="1">
    <source>
        <dbReference type="EMBL" id="KAK8476234.1"/>
    </source>
</evidence>
<dbReference type="Gene3D" id="6.10.140.2220">
    <property type="match status" value="1"/>
</dbReference>